<gene>
    <name evidence="1" type="ORF">GCM10008106_12260</name>
</gene>
<reference evidence="1" key="2">
    <citation type="submission" date="2020-09" db="EMBL/GenBank/DDBJ databases">
        <authorList>
            <person name="Sun Q."/>
            <person name="Kim S."/>
        </authorList>
    </citation>
    <scope>NUCLEOTIDE SEQUENCE</scope>
    <source>
        <strain evidence="1">KCTC 23224</strain>
    </source>
</reference>
<organism evidence="1 2">
    <name type="scientific">Mongoliitalea lutea</name>
    <dbReference type="NCBI Taxonomy" id="849756"/>
    <lineage>
        <taxon>Bacteria</taxon>
        <taxon>Pseudomonadati</taxon>
        <taxon>Bacteroidota</taxon>
        <taxon>Cytophagia</taxon>
        <taxon>Cytophagales</taxon>
        <taxon>Cyclobacteriaceae</taxon>
        <taxon>Mongoliitalea</taxon>
    </lineage>
</organism>
<name>A0A8J3CWT3_9BACT</name>
<dbReference type="AlphaFoldDB" id="A0A8J3CWT3"/>
<proteinExistence type="predicted"/>
<sequence>MIKKNKEKLKSGMVKIGVIYLELFVYLSMKSKRRGVRKTPGKYSNLNIKIKTSSEIAISSKP</sequence>
<comment type="caution">
    <text evidence="1">The sequence shown here is derived from an EMBL/GenBank/DDBJ whole genome shotgun (WGS) entry which is preliminary data.</text>
</comment>
<protein>
    <submittedName>
        <fullName evidence="1">Uncharacterized protein</fullName>
    </submittedName>
</protein>
<keyword evidence="2" id="KW-1185">Reference proteome</keyword>
<reference evidence="1" key="1">
    <citation type="journal article" date="2014" name="Int. J. Syst. Evol. Microbiol.">
        <title>Complete genome sequence of Corynebacterium casei LMG S-19264T (=DSM 44701T), isolated from a smear-ripened cheese.</title>
        <authorList>
            <consortium name="US DOE Joint Genome Institute (JGI-PGF)"/>
            <person name="Walter F."/>
            <person name="Albersmeier A."/>
            <person name="Kalinowski J."/>
            <person name="Ruckert C."/>
        </authorList>
    </citation>
    <scope>NUCLEOTIDE SEQUENCE</scope>
    <source>
        <strain evidence="1">KCTC 23224</strain>
    </source>
</reference>
<accession>A0A8J3CWT3</accession>
<dbReference type="Proteomes" id="UP000642809">
    <property type="component" value="Unassembled WGS sequence"/>
</dbReference>
<dbReference type="EMBL" id="BMYF01000006">
    <property type="protein sequence ID" value="GHB32919.1"/>
    <property type="molecule type" value="Genomic_DNA"/>
</dbReference>
<evidence type="ECO:0000313" key="2">
    <source>
        <dbReference type="Proteomes" id="UP000642809"/>
    </source>
</evidence>
<evidence type="ECO:0000313" key="1">
    <source>
        <dbReference type="EMBL" id="GHB32919.1"/>
    </source>
</evidence>